<organism evidence="5">
    <name type="scientific">Schizaphis graminum</name>
    <name type="common">Green bug aphid</name>
    <dbReference type="NCBI Taxonomy" id="13262"/>
    <lineage>
        <taxon>Eukaryota</taxon>
        <taxon>Metazoa</taxon>
        <taxon>Ecdysozoa</taxon>
        <taxon>Arthropoda</taxon>
        <taxon>Hexapoda</taxon>
        <taxon>Insecta</taxon>
        <taxon>Pterygota</taxon>
        <taxon>Neoptera</taxon>
        <taxon>Paraneoptera</taxon>
        <taxon>Hemiptera</taxon>
        <taxon>Sternorrhyncha</taxon>
        <taxon>Aphidomorpha</taxon>
        <taxon>Aphidoidea</taxon>
        <taxon>Aphididae</taxon>
        <taxon>Aphidini</taxon>
        <taxon>Schizaphis</taxon>
    </lineage>
</organism>
<comment type="subcellular location">
    <subcellularLocation>
        <location evidence="1">Nucleus</location>
    </subcellularLocation>
</comment>
<evidence type="ECO:0000256" key="1">
    <source>
        <dbReference type="ARBA" id="ARBA00004123"/>
    </source>
</evidence>
<name>A0A2S2P0W1_SCHGA</name>
<protein>
    <submittedName>
        <fullName evidence="5">Chromobox 1</fullName>
    </submittedName>
</protein>
<dbReference type="SUPFAM" id="SSF54160">
    <property type="entry name" value="Chromo domain-like"/>
    <property type="match status" value="1"/>
</dbReference>
<dbReference type="AlphaFoldDB" id="A0A2S2P0W1"/>
<dbReference type="SMART" id="SM00300">
    <property type="entry name" value="ChSh"/>
    <property type="match status" value="1"/>
</dbReference>
<reference evidence="5" key="1">
    <citation type="submission" date="2018-04" db="EMBL/GenBank/DDBJ databases">
        <title>Transcriptome of Schizaphis graminum biotype I.</title>
        <authorList>
            <person name="Scully E.D."/>
            <person name="Geib S.M."/>
            <person name="Palmer N.A."/>
            <person name="Koch K."/>
            <person name="Bradshaw J."/>
            <person name="Heng-Moss T."/>
            <person name="Sarath G."/>
        </authorList>
    </citation>
    <scope>NUCLEOTIDE SEQUENCE</scope>
</reference>
<dbReference type="CDD" id="cd00034">
    <property type="entry name" value="CSD"/>
    <property type="match status" value="1"/>
</dbReference>
<dbReference type="InterPro" id="IPR051219">
    <property type="entry name" value="Heterochromatin_chromo-domain"/>
</dbReference>
<dbReference type="Pfam" id="PF01393">
    <property type="entry name" value="Chromo_shadow"/>
    <property type="match status" value="1"/>
</dbReference>
<keyword evidence="2" id="KW-0539">Nucleus</keyword>
<feature type="compositionally biased region" description="Polar residues" evidence="3">
    <location>
        <begin position="10"/>
        <end position="24"/>
    </location>
</feature>
<evidence type="ECO:0000256" key="2">
    <source>
        <dbReference type="ARBA" id="ARBA00023242"/>
    </source>
</evidence>
<dbReference type="GO" id="GO:0005694">
    <property type="term" value="C:chromosome"/>
    <property type="evidence" value="ECO:0007669"/>
    <property type="project" value="UniProtKB-ARBA"/>
</dbReference>
<dbReference type="PANTHER" id="PTHR22812">
    <property type="entry name" value="CHROMOBOX PROTEIN"/>
    <property type="match status" value="1"/>
</dbReference>
<dbReference type="InterPro" id="IPR016197">
    <property type="entry name" value="Chromo-like_dom_sf"/>
</dbReference>
<dbReference type="PROSITE" id="PS50013">
    <property type="entry name" value="CHROMO_2"/>
    <property type="match status" value="1"/>
</dbReference>
<evidence type="ECO:0000313" key="5">
    <source>
        <dbReference type="EMBL" id="MBY22848.1"/>
    </source>
</evidence>
<feature type="domain" description="Chromo" evidence="4">
    <location>
        <begin position="129"/>
        <end position="187"/>
    </location>
</feature>
<dbReference type="Gene3D" id="2.40.50.40">
    <property type="match status" value="1"/>
</dbReference>
<feature type="compositionally biased region" description="Basic and acidic residues" evidence="3">
    <location>
        <begin position="30"/>
        <end position="41"/>
    </location>
</feature>
<accession>A0A2S2P0W1</accession>
<sequence length="189" mass="21578">MPYFTRSHRSGSTTPESRPSSSNSRLHHRPLNENHTAKSADSETVVKGNRPNDTQPPTDAFAAIHAQTSSTMIKGEEQTDNVSHQIQYKVKIENVKEEVADTEYEEYSFDEESIKLNVDPSNVDFDSGLEPENILGITQKDGKFMFLIKWKNQVTADLVEAKLMNERYPQLVIEYYESIYVFTPSKNEN</sequence>
<feature type="region of interest" description="Disordered" evidence="3">
    <location>
        <begin position="1"/>
        <end position="58"/>
    </location>
</feature>
<evidence type="ECO:0000256" key="3">
    <source>
        <dbReference type="SAM" id="MobiDB-lite"/>
    </source>
</evidence>
<dbReference type="InterPro" id="IPR008251">
    <property type="entry name" value="Chromo_shadow_dom"/>
</dbReference>
<proteinExistence type="predicted"/>
<evidence type="ECO:0000259" key="4">
    <source>
        <dbReference type="PROSITE" id="PS50013"/>
    </source>
</evidence>
<gene>
    <name evidence="5" type="primary">Cbx1_1</name>
    <name evidence="5" type="ORF">g.134890</name>
</gene>
<dbReference type="GO" id="GO:0005634">
    <property type="term" value="C:nucleus"/>
    <property type="evidence" value="ECO:0007669"/>
    <property type="project" value="UniProtKB-SubCell"/>
</dbReference>
<dbReference type="InterPro" id="IPR000953">
    <property type="entry name" value="Chromo/chromo_shadow_dom"/>
</dbReference>
<dbReference type="EMBL" id="GGMR01010229">
    <property type="protein sequence ID" value="MBY22848.1"/>
    <property type="molecule type" value="Transcribed_RNA"/>
</dbReference>